<accession>A0A3B1BIZ0</accession>
<dbReference type="GO" id="GO:0047632">
    <property type="term" value="F:agmatine deiminase activity"/>
    <property type="evidence" value="ECO:0007669"/>
    <property type="project" value="UniProtKB-EC"/>
</dbReference>
<dbReference type="Gene3D" id="3.75.10.10">
    <property type="entry name" value="L-arginine/glycine Amidinotransferase, Chain A"/>
    <property type="match status" value="1"/>
</dbReference>
<dbReference type="InterPro" id="IPR007466">
    <property type="entry name" value="Peptidyl-Arg-deiminase_porph"/>
</dbReference>
<dbReference type="PANTHER" id="PTHR31377">
    <property type="entry name" value="AGMATINE DEIMINASE-RELATED"/>
    <property type="match status" value="1"/>
</dbReference>
<dbReference type="SUPFAM" id="SSF55909">
    <property type="entry name" value="Pentein"/>
    <property type="match status" value="1"/>
</dbReference>
<dbReference type="GO" id="GO:0009446">
    <property type="term" value="P:putrescine biosynthetic process"/>
    <property type="evidence" value="ECO:0007669"/>
    <property type="project" value="InterPro"/>
</dbReference>
<proteinExistence type="predicted"/>
<gene>
    <name evidence="2" type="ORF">MNBD_GAMMA24-2310</name>
</gene>
<organism evidence="2">
    <name type="scientific">hydrothermal vent metagenome</name>
    <dbReference type="NCBI Taxonomy" id="652676"/>
    <lineage>
        <taxon>unclassified sequences</taxon>
        <taxon>metagenomes</taxon>
        <taxon>ecological metagenomes</taxon>
    </lineage>
</organism>
<name>A0A3B1BIZ0_9ZZZZ</name>
<dbReference type="PANTHER" id="PTHR31377:SF0">
    <property type="entry name" value="AGMATINE DEIMINASE-RELATED"/>
    <property type="match status" value="1"/>
</dbReference>
<dbReference type="GO" id="GO:0004668">
    <property type="term" value="F:protein-arginine deiminase activity"/>
    <property type="evidence" value="ECO:0007669"/>
    <property type="project" value="InterPro"/>
</dbReference>
<dbReference type="EMBL" id="UOFZ01000175">
    <property type="protein sequence ID" value="VAX14471.1"/>
    <property type="molecule type" value="Genomic_DNA"/>
</dbReference>
<sequence length="357" mass="39673">MPLFLTSDTRPTLPAEWAPQNAVMLTWPHADTDWAQNLAEAESVFIEIAQAISTHERLIITCCAEPHKKSVLEKLEIAGISRQQVSVFIHASNDSWARDHGPITVIENGLAHLLDFTFNGWGGKYPAQKDNQLNQALYQQGAFGEISLTSLPLVLEGGSIDSDGLGTLLTTTACLLNPSRNPSLAQDEIENKLVQYLGVQRILWLRHGWLQGDDTDSHVDMLARFCNPDTIAYTCCDDQSDAHFTALQAMKQELGSFRNHADKPYRLVPLPIPQAIFNAQGQRLPASYANFLIINQAVLVPLYDDPNDKVALGNLQICFPDRKIIGINCLPIIQQYGSLHCLTMHLPQASRIEEDEI</sequence>
<evidence type="ECO:0000256" key="1">
    <source>
        <dbReference type="ARBA" id="ARBA00022801"/>
    </source>
</evidence>
<evidence type="ECO:0000313" key="2">
    <source>
        <dbReference type="EMBL" id="VAX14471.1"/>
    </source>
</evidence>
<reference evidence="2" key="1">
    <citation type="submission" date="2018-06" db="EMBL/GenBank/DDBJ databases">
        <authorList>
            <person name="Zhirakovskaya E."/>
        </authorList>
    </citation>
    <scope>NUCLEOTIDE SEQUENCE</scope>
</reference>
<dbReference type="EC" id="3.5.3.12" evidence="2"/>
<dbReference type="Pfam" id="PF04371">
    <property type="entry name" value="PAD_porph"/>
    <property type="match status" value="1"/>
</dbReference>
<protein>
    <submittedName>
        <fullName evidence="2">Agmatine deiminase</fullName>
        <ecNumber evidence="2">3.5.3.12</ecNumber>
    </submittedName>
</protein>
<keyword evidence="1 2" id="KW-0378">Hydrolase</keyword>
<dbReference type="AlphaFoldDB" id="A0A3B1BIZ0"/>